<evidence type="ECO:0000313" key="2">
    <source>
        <dbReference type="Proteomes" id="UP000050511"/>
    </source>
</evidence>
<dbReference type="InterPro" id="IPR011009">
    <property type="entry name" value="Kinase-like_dom_sf"/>
</dbReference>
<keyword evidence="1" id="KW-0418">Kinase</keyword>
<organism evidence="1 2">
    <name type="scientific">Lactiplantibacillus plantarum WJL</name>
    <dbReference type="NCBI Taxonomy" id="1350466"/>
    <lineage>
        <taxon>Bacteria</taxon>
        <taxon>Bacillati</taxon>
        <taxon>Bacillota</taxon>
        <taxon>Bacilli</taxon>
        <taxon>Lactobacillales</taxon>
        <taxon>Lactobacillaceae</taxon>
        <taxon>Lactiplantibacillus</taxon>
    </lineage>
</organism>
<reference evidence="1 2" key="1">
    <citation type="submission" date="2015-10" db="EMBL/GenBank/DDBJ databases">
        <title>Resequencing of Lactobacillus plantarum WJL strain genome.</title>
        <authorList>
            <person name="Martino M.E."/>
        </authorList>
    </citation>
    <scope>NUCLEOTIDE SEQUENCE [LARGE SCALE GENOMIC DNA]</scope>
    <source>
        <strain evidence="1 2">WJL</strain>
    </source>
</reference>
<evidence type="ECO:0000313" key="1">
    <source>
        <dbReference type="EMBL" id="KPN41808.1"/>
    </source>
</evidence>
<dbReference type="Pfam" id="PF03881">
    <property type="entry name" value="Fructosamin_kin"/>
    <property type="match status" value="1"/>
</dbReference>
<name>A0A837P753_LACPN</name>
<proteinExistence type="predicted"/>
<dbReference type="Gene3D" id="3.30.200.20">
    <property type="entry name" value="Phosphorylase Kinase, domain 1"/>
    <property type="match status" value="1"/>
</dbReference>
<keyword evidence="1" id="KW-0808">Transferase</keyword>
<dbReference type="EMBL" id="LKLZ01000013">
    <property type="protein sequence ID" value="KPN41808.1"/>
    <property type="molecule type" value="Genomic_DNA"/>
</dbReference>
<protein>
    <submittedName>
        <fullName evidence="1">Ribulosamine/erythrulosamine 3-kinase potentially involved in protein deglycation</fullName>
    </submittedName>
</protein>
<dbReference type="InterPro" id="IPR016477">
    <property type="entry name" value="Fructo-/Ketosamine-3-kinase"/>
</dbReference>
<comment type="caution">
    <text evidence="1">The sequence shown here is derived from an EMBL/GenBank/DDBJ whole genome shotgun (WGS) entry which is preliminary data.</text>
</comment>
<sequence>MHLTKTWLAQLPLTDIQQVQPMSGGDINAAFQIITRHHQYFLKVQPHNDVTFFDHEVAGLRLLGAVTKTPRVIASGTIATDGYLLLDWQRPGLAVSPHWERLSPKFTINTTPNLVLTTTSQLASYRKLIIGRLIGQLSIHNNV</sequence>
<accession>A0A837P753</accession>
<dbReference type="AlphaFoldDB" id="A0A837P753"/>
<dbReference type="SUPFAM" id="SSF56112">
    <property type="entry name" value="Protein kinase-like (PK-like)"/>
    <property type="match status" value="1"/>
</dbReference>
<dbReference type="GO" id="GO:0016301">
    <property type="term" value="F:kinase activity"/>
    <property type="evidence" value="ECO:0007669"/>
    <property type="project" value="UniProtKB-KW"/>
</dbReference>
<gene>
    <name evidence="1" type="ORF">WJL_3176</name>
</gene>
<dbReference type="Proteomes" id="UP000050511">
    <property type="component" value="Unassembled WGS sequence"/>
</dbReference>